<keyword evidence="3" id="KW-1185">Reference proteome</keyword>
<dbReference type="HOGENOM" id="CLU_029849_0_1_11"/>
<evidence type="ECO:0000313" key="3">
    <source>
        <dbReference type="Proteomes" id="UP000019754"/>
    </source>
</evidence>
<accession>A0A022KXY0</accession>
<dbReference type="Proteomes" id="UP000019754">
    <property type="component" value="Unassembled WGS sequence"/>
</dbReference>
<dbReference type="SUPFAM" id="SSF53474">
    <property type="entry name" value="alpha/beta-Hydrolases"/>
    <property type="match status" value="1"/>
</dbReference>
<dbReference type="Pfam" id="PF08840">
    <property type="entry name" value="BAAT_C"/>
    <property type="match status" value="1"/>
</dbReference>
<dbReference type="PANTHER" id="PTHR10824">
    <property type="entry name" value="ACYL-COENZYME A THIOESTERASE-RELATED"/>
    <property type="match status" value="1"/>
</dbReference>
<keyword evidence="2" id="KW-0378">Hydrolase</keyword>
<dbReference type="STRING" id="1249481.D641_0113325"/>
<dbReference type="AlphaFoldDB" id="A0A022KXY0"/>
<dbReference type="InterPro" id="IPR014940">
    <property type="entry name" value="BAAT_C"/>
</dbReference>
<dbReference type="OrthoDB" id="8922993at2"/>
<dbReference type="GO" id="GO:0006637">
    <property type="term" value="P:acyl-CoA metabolic process"/>
    <property type="evidence" value="ECO:0007669"/>
    <property type="project" value="TreeGrafter"/>
</dbReference>
<dbReference type="Gene3D" id="3.40.50.1820">
    <property type="entry name" value="alpha/beta hydrolase"/>
    <property type="match status" value="1"/>
</dbReference>
<dbReference type="GO" id="GO:0006631">
    <property type="term" value="P:fatty acid metabolic process"/>
    <property type="evidence" value="ECO:0007669"/>
    <property type="project" value="TreeGrafter"/>
</dbReference>
<proteinExistence type="predicted"/>
<gene>
    <name evidence="2" type="ORF">D641_0113325</name>
</gene>
<dbReference type="InterPro" id="IPR029058">
    <property type="entry name" value="AB_hydrolase_fold"/>
</dbReference>
<dbReference type="EMBL" id="AORC01000019">
    <property type="protein sequence ID" value="EYT48034.1"/>
    <property type="molecule type" value="Genomic_DNA"/>
</dbReference>
<dbReference type="PANTHER" id="PTHR10824:SF4">
    <property type="entry name" value="ACYL-COENZYME A THIOESTERASE 1-LIKE"/>
    <property type="match status" value="1"/>
</dbReference>
<feature type="domain" description="BAAT/Acyl-CoA thioester hydrolase C-terminal" evidence="1">
    <location>
        <begin position="143"/>
        <end position="296"/>
    </location>
</feature>
<reference evidence="2 3" key="1">
    <citation type="journal article" date="2013" name="Genome Announc.">
        <title>Draft genome sequence of an Actinobacterium, Brachybacterium muris strain UCD-AY4.</title>
        <authorList>
            <person name="Lo J.R."/>
            <person name="Lang J.M."/>
            <person name="Darling A.E."/>
            <person name="Eisen J.A."/>
            <person name="Coil D.A."/>
        </authorList>
    </citation>
    <scope>NUCLEOTIDE SEQUENCE [LARGE SCALE GENOMIC DNA]</scope>
    <source>
        <strain evidence="2 3">UCD-AY4</strain>
    </source>
</reference>
<comment type="caution">
    <text evidence="2">The sequence shown here is derived from an EMBL/GenBank/DDBJ whole genome shotgun (WGS) entry which is preliminary data.</text>
</comment>
<evidence type="ECO:0000259" key="1">
    <source>
        <dbReference type="Pfam" id="PF08840"/>
    </source>
</evidence>
<organism evidence="2 3">
    <name type="scientific">Brachybacterium muris UCD-AY4</name>
    <dbReference type="NCBI Taxonomy" id="1249481"/>
    <lineage>
        <taxon>Bacteria</taxon>
        <taxon>Bacillati</taxon>
        <taxon>Actinomycetota</taxon>
        <taxon>Actinomycetes</taxon>
        <taxon>Micrococcales</taxon>
        <taxon>Dermabacteraceae</taxon>
        <taxon>Brachybacterium</taxon>
    </lineage>
</organism>
<protein>
    <submittedName>
        <fullName evidence="2">Acyl-CoA thioester hydrolase</fullName>
    </submittedName>
</protein>
<dbReference type="GO" id="GO:0047617">
    <property type="term" value="F:fatty acyl-CoA hydrolase activity"/>
    <property type="evidence" value="ECO:0007669"/>
    <property type="project" value="TreeGrafter"/>
</dbReference>
<evidence type="ECO:0000313" key="2">
    <source>
        <dbReference type="EMBL" id="EYT48034.1"/>
    </source>
</evidence>
<name>A0A022KXY0_9MICO</name>
<dbReference type="RefSeq" id="WP_031307236.1">
    <property type="nucleotide sequence ID" value="NZ_AORC01000019.1"/>
</dbReference>
<sequence length="335" mass="35724">MRRLGKFLVRALAVMVALVLVVVGVRMVNGWRYPSAEGSDPRAIASYDLDQEGMSIEHITGDYLSGFHLVPDEVIRDGVVVTFGGSEGSPDFSRAVSLAEQGYEVYALFFFGQENQQAQLQDVPLEFFGEVTDRIEAGSARPGPLTVIGSSKGAELALLLAEQYEQIDNVVLFAPTIHSYQGLVFGQEVPASFTRAGEDVPFLSFRDASLGALAGQLSAMAFNYPISYLATYESVVEGSDPDAIEAAALDPTAVEGGLLVFAGGDDRMWQSATAAQQIQDLNPAAEVHVYPEAGHVFGGTGHAAGLALGGTEQANAEAREDSTRVLTETLTTWHS</sequence>